<reference evidence="3 4" key="1">
    <citation type="journal article" date="2018" name="Nat. Ecol. Evol.">
        <title>Pezizomycetes genomes reveal the molecular basis of ectomycorrhizal truffle lifestyle.</title>
        <authorList>
            <person name="Murat C."/>
            <person name="Payen T."/>
            <person name="Noel B."/>
            <person name="Kuo A."/>
            <person name="Morin E."/>
            <person name="Chen J."/>
            <person name="Kohler A."/>
            <person name="Krizsan K."/>
            <person name="Balestrini R."/>
            <person name="Da Silva C."/>
            <person name="Montanini B."/>
            <person name="Hainaut M."/>
            <person name="Levati E."/>
            <person name="Barry K.W."/>
            <person name="Belfiori B."/>
            <person name="Cichocki N."/>
            <person name="Clum A."/>
            <person name="Dockter R.B."/>
            <person name="Fauchery L."/>
            <person name="Guy J."/>
            <person name="Iotti M."/>
            <person name="Le Tacon F."/>
            <person name="Lindquist E.A."/>
            <person name="Lipzen A."/>
            <person name="Malagnac F."/>
            <person name="Mello A."/>
            <person name="Molinier V."/>
            <person name="Miyauchi S."/>
            <person name="Poulain J."/>
            <person name="Riccioni C."/>
            <person name="Rubini A."/>
            <person name="Sitrit Y."/>
            <person name="Splivallo R."/>
            <person name="Traeger S."/>
            <person name="Wang M."/>
            <person name="Zifcakova L."/>
            <person name="Wipf D."/>
            <person name="Zambonelli A."/>
            <person name="Paolocci F."/>
            <person name="Nowrousian M."/>
            <person name="Ottonello S."/>
            <person name="Baldrian P."/>
            <person name="Spatafora J.W."/>
            <person name="Henrissat B."/>
            <person name="Nagy L.G."/>
            <person name="Aury J.M."/>
            <person name="Wincker P."/>
            <person name="Grigoriev I.V."/>
            <person name="Bonfante P."/>
            <person name="Martin F.M."/>
        </authorList>
    </citation>
    <scope>NUCLEOTIDE SEQUENCE [LARGE SCALE GENOMIC DNA]</scope>
    <source>
        <strain evidence="3 4">RN42</strain>
    </source>
</reference>
<evidence type="ECO:0000313" key="3">
    <source>
        <dbReference type="EMBL" id="RPA77644.1"/>
    </source>
</evidence>
<feature type="compositionally biased region" description="Basic and acidic residues" evidence="2">
    <location>
        <begin position="1"/>
        <end position="10"/>
    </location>
</feature>
<dbReference type="InterPro" id="IPR039301">
    <property type="entry name" value="Sip5/DA2"/>
</dbReference>
<sequence>MGNSVGRERSYSNPGNGVGGSGGSAGAGRPFVVPASGSSRHRHHHGIVIGDGERPSGNAFTRHEQRYRDREAREAAKAEKERLAAIEREKERERSMREENVDGGFLVTQGVYTGAEDFKHKIVRQLMIERRLAPFFKGLSDHEDDWTDEELIAAVKAELGENDPEENEKKGKGKESTATSPSSSTPNIDHLTVPIASRSRSHSYTSDTSSTSANSHRASSNNPAARLRSKTLSNSPKVSSIAIPTQQLAPGEAVIPGRQVDGRHVWAVLYKDALECPICFLYYPPYLNKTRCCDQEICSECFVQIKRADPHLPDHHQEPSTSSNPASAPAAQSTTGTTGNAELLTSEPASCPFCKETDFGVTYTPPPFRLGLVLQSQQNSPPATTSSSPASPSTPNVRRHHHLPHNAPQVVTTDQIRPDWSQKLAHARAQAARRAAAATALHTAAFLMNSTASSSSNPLTGLTSSSRRMLRRVDPATGASSPSAPNSGSGTPQNGGRSSPNPRPGQSQELLSTAGLQLLGINQPRSSSAGSGSNQAQQVVRARMEDLEEMMIMEAIRLSLAEEEERKKREAKEQQKKDGSGSSGDGAGGEGSAANATSSGETVGSSG</sequence>
<feature type="region of interest" description="Disordered" evidence="2">
    <location>
        <begin position="474"/>
        <end position="508"/>
    </location>
</feature>
<feature type="compositionally biased region" description="Low complexity" evidence="2">
    <location>
        <begin position="592"/>
        <end position="607"/>
    </location>
</feature>
<feature type="region of interest" description="Disordered" evidence="2">
    <location>
        <begin position="312"/>
        <end position="342"/>
    </location>
</feature>
<protein>
    <submittedName>
        <fullName evidence="3">Uncharacterized protein</fullName>
    </submittedName>
</protein>
<gene>
    <name evidence="3" type="ORF">BJ508DRAFT_330026</name>
</gene>
<dbReference type="OrthoDB" id="21471at2759"/>
<feature type="region of interest" description="Disordered" evidence="2">
    <location>
        <begin position="376"/>
        <end position="414"/>
    </location>
</feature>
<feature type="compositionally biased region" description="Low complexity" evidence="2">
    <location>
        <begin position="475"/>
        <end position="492"/>
    </location>
</feature>
<feature type="region of interest" description="Disordered" evidence="2">
    <location>
        <begin position="1"/>
        <end position="82"/>
    </location>
</feature>
<feature type="compositionally biased region" description="Gly residues" evidence="2">
    <location>
        <begin position="581"/>
        <end position="591"/>
    </location>
</feature>
<feature type="compositionally biased region" description="Low complexity" evidence="2">
    <location>
        <begin position="202"/>
        <end position="225"/>
    </location>
</feature>
<feature type="compositionally biased region" description="Polar residues" evidence="2">
    <location>
        <begin position="494"/>
        <end position="508"/>
    </location>
</feature>
<evidence type="ECO:0000256" key="2">
    <source>
        <dbReference type="SAM" id="MobiDB-lite"/>
    </source>
</evidence>
<name>A0A3N4I779_ASCIM</name>
<feature type="compositionally biased region" description="Low complexity" evidence="2">
    <location>
        <begin position="176"/>
        <end position="186"/>
    </location>
</feature>
<feature type="compositionally biased region" description="Basic and acidic residues" evidence="2">
    <location>
        <begin position="564"/>
        <end position="579"/>
    </location>
</feature>
<dbReference type="STRING" id="1160509.A0A3N4I779"/>
<evidence type="ECO:0000256" key="1">
    <source>
        <dbReference type="ARBA" id="ARBA00010402"/>
    </source>
</evidence>
<keyword evidence="4" id="KW-1185">Reference proteome</keyword>
<dbReference type="InterPro" id="IPR003903">
    <property type="entry name" value="UIM_dom"/>
</dbReference>
<dbReference type="PANTHER" id="PTHR31315:SF1">
    <property type="entry name" value="PROTEIN SIP5"/>
    <property type="match status" value="1"/>
</dbReference>
<feature type="compositionally biased region" description="Low complexity" evidence="2">
    <location>
        <begin position="376"/>
        <end position="396"/>
    </location>
</feature>
<comment type="similarity">
    <text evidence="1">Belongs to the SIP5 family.</text>
</comment>
<dbReference type="PANTHER" id="PTHR31315">
    <property type="entry name" value="PROTEIN SIP5"/>
    <property type="match status" value="1"/>
</dbReference>
<feature type="compositionally biased region" description="Basic and acidic residues" evidence="2">
    <location>
        <begin position="61"/>
        <end position="82"/>
    </location>
</feature>
<evidence type="ECO:0000313" key="4">
    <source>
        <dbReference type="Proteomes" id="UP000275078"/>
    </source>
</evidence>
<proteinExistence type="inferred from homology"/>
<accession>A0A3N4I779</accession>
<dbReference type="CDD" id="cd24139">
    <property type="entry name" value="SIP5-like"/>
    <property type="match status" value="1"/>
</dbReference>
<feature type="region of interest" description="Disordered" evidence="2">
    <location>
        <begin position="156"/>
        <end position="237"/>
    </location>
</feature>
<feature type="compositionally biased region" description="Gly residues" evidence="2">
    <location>
        <begin position="16"/>
        <end position="26"/>
    </location>
</feature>
<dbReference type="PROSITE" id="PS50330">
    <property type="entry name" value="UIM"/>
    <property type="match status" value="1"/>
</dbReference>
<dbReference type="AlphaFoldDB" id="A0A3N4I779"/>
<feature type="compositionally biased region" description="Low complexity" evidence="2">
    <location>
        <begin position="319"/>
        <end position="338"/>
    </location>
</feature>
<dbReference type="EMBL" id="ML119723">
    <property type="protein sequence ID" value="RPA77644.1"/>
    <property type="molecule type" value="Genomic_DNA"/>
</dbReference>
<feature type="region of interest" description="Disordered" evidence="2">
    <location>
        <begin position="563"/>
        <end position="607"/>
    </location>
</feature>
<dbReference type="GO" id="GO:0005737">
    <property type="term" value="C:cytoplasm"/>
    <property type="evidence" value="ECO:0007669"/>
    <property type="project" value="TreeGrafter"/>
</dbReference>
<dbReference type="Proteomes" id="UP000275078">
    <property type="component" value="Unassembled WGS sequence"/>
</dbReference>
<organism evidence="3 4">
    <name type="scientific">Ascobolus immersus RN42</name>
    <dbReference type="NCBI Taxonomy" id="1160509"/>
    <lineage>
        <taxon>Eukaryota</taxon>
        <taxon>Fungi</taxon>
        <taxon>Dikarya</taxon>
        <taxon>Ascomycota</taxon>
        <taxon>Pezizomycotina</taxon>
        <taxon>Pezizomycetes</taxon>
        <taxon>Pezizales</taxon>
        <taxon>Ascobolaceae</taxon>
        <taxon>Ascobolus</taxon>
    </lineage>
</organism>